<evidence type="ECO:0000313" key="10">
    <source>
        <dbReference type="Proteomes" id="UP000182350"/>
    </source>
</evidence>
<feature type="domain" description="Metallo-beta-lactamase" evidence="8">
    <location>
        <begin position="12"/>
        <end position="171"/>
    </location>
</feature>
<comment type="subunit">
    <text evidence="7">Monomer.</text>
</comment>
<reference evidence="9 10" key="1">
    <citation type="submission" date="2016-11" db="EMBL/GenBank/DDBJ databases">
        <authorList>
            <person name="Jaros S."/>
            <person name="Januszkiewicz K."/>
            <person name="Wedrychowicz H."/>
        </authorList>
    </citation>
    <scope>NUCLEOTIDE SEQUENCE [LARGE SCALE GENOMIC DNA]</scope>
    <source>
        <strain evidence="9 10">DSM 21637</strain>
    </source>
</reference>
<evidence type="ECO:0000256" key="7">
    <source>
        <dbReference type="HAMAP-Rule" id="MF_01374"/>
    </source>
</evidence>
<comment type="catalytic activity">
    <reaction evidence="1 7">
        <text>an S-(2-hydroxyacyl)glutathione + H2O = a 2-hydroxy carboxylate + glutathione + H(+)</text>
        <dbReference type="Rhea" id="RHEA:21864"/>
        <dbReference type="ChEBI" id="CHEBI:15377"/>
        <dbReference type="ChEBI" id="CHEBI:15378"/>
        <dbReference type="ChEBI" id="CHEBI:57925"/>
        <dbReference type="ChEBI" id="CHEBI:58896"/>
        <dbReference type="ChEBI" id="CHEBI:71261"/>
        <dbReference type="EC" id="3.1.2.6"/>
    </reaction>
</comment>
<dbReference type="GO" id="GO:0017001">
    <property type="term" value="P:antibiotic catabolic process"/>
    <property type="evidence" value="ECO:0007669"/>
    <property type="project" value="InterPro"/>
</dbReference>
<dbReference type="PIRSF" id="PIRSF005457">
    <property type="entry name" value="Glx"/>
    <property type="match status" value="1"/>
</dbReference>
<dbReference type="STRING" id="1122209.SAMN02745752_01608"/>
<comment type="similarity">
    <text evidence="3 7">Belongs to the metallo-beta-lactamase superfamily. Glyoxalase II family.</text>
</comment>
<dbReference type="InterPro" id="IPR035680">
    <property type="entry name" value="Clx_II_MBL"/>
</dbReference>
<evidence type="ECO:0000256" key="4">
    <source>
        <dbReference type="ARBA" id="ARBA00022723"/>
    </source>
</evidence>
<evidence type="ECO:0000256" key="5">
    <source>
        <dbReference type="ARBA" id="ARBA00022801"/>
    </source>
</evidence>
<comment type="function">
    <text evidence="7">Thiolesterase that catalyzes the hydrolysis of S-D-lactoyl-glutathione to form glutathione and D-lactic acid.</text>
</comment>
<dbReference type="SMART" id="SM00849">
    <property type="entry name" value="Lactamase_B"/>
    <property type="match status" value="1"/>
</dbReference>
<proteinExistence type="inferred from homology"/>
<evidence type="ECO:0000256" key="2">
    <source>
        <dbReference type="ARBA" id="ARBA00004963"/>
    </source>
</evidence>
<dbReference type="Pfam" id="PF16123">
    <property type="entry name" value="HAGH_C"/>
    <property type="match status" value="1"/>
</dbReference>
<accession>A0A1K1WZN5</accession>
<evidence type="ECO:0000259" key="8">
    <source>
        <dbReference type="SMART" id="SM00849"/>
    </source>
</evidence>
<dbReference type="PANTHER" id="PTHR43705">
    <property type="entry name" value="HYDROXYACYLGLUTATHIONE HYDROLASE"/>
    <property type="match status" value="1"/>
</dbReference>
<evidence type="ECO:0000256" key="6">
    <source>
        <dbReference type="ARBA" id="ARBA00022833"/>
    </source>
</evidence>
<dbReference type="Gene3D" id="3.60.15.10">
    <property type="entry name" value="Ribonuclease Z/Hydroxyacylglutathione hydrolase-like"/>
    <property type="match status" value="1"/>
</dbReference>
<feature type="binding site" evidence="7">
    <location>
        <position position="59"/>
    </location>
    <ligand>
        <name>Zn(2+)</name>
        <dbReference type="ChEBI" id="CHEBI:29105"/>
        <label>2</label>
    </ligand>
</feature>
<dbReference type="InterPro" id="IPR001018">
    <property type="entry name" value="Beta-lactamase_class-B_CS"/>
</dbReference>
<dbReference type="PROSITE" id="PS00743">
    <property type="entry name" value="BETA_LACTAMASE_B_1"/>
    <property type="match status" value="1"/>
</dbReference>
<dbReference type="HAMAP" id="MF_01374">
    <property type="entry name" value="Glyoxalase_2"/>
    <property type="match status" value="1"/>
</dbReference>
<dbReference type="GO" id="GO:0019243">
    <property type="term" value="P:methylglyoxal catabolic process to D-lactate via S-lactoyl-glutathione"/>
    <property type="evidence" value="ECO:0007669"/>
    <property type="project" value="UniProtKB-UniRule"/>
</dbReference>
<evidence type="ECO:0000256" key="1">
    <source>
        <dbReference type="ARBA" id="ARBA00001623"/>
    </source>
</evidence>
<dbReference type="Pfam" id="PF00753">
    <property type="entry name" value="Lactamase_B"/>
    <property type="match status" value="1"/>
</dbReference>
<dbReference type="CDD" id="cd07723">
    <property type="entry name" value="hydroxyacylglutathione_hydrolase_MBL-fold"/>
    <property type="match status" value="1"/>
</dbReference>
<comment type="cofactor">
    <cofactor evidence="7">
        <name>Zn(2+)</name>
        <dbReference type="ChEBI" id="CHEBI:29105"/>
    </cofactor>
    <text evidence="7">Binds 2 Zn(2+) ions per subunit.</text>
</comment>
<dbReference type="AlphaFoldDB" id="A0A1K1WZN5"/>
<name>A0A1K1WZN5_9GAMM</name>
<dbReference type="InterPro" id="IPR050110">
    <property type="entry name" value="Glyoxalase_II_hydrolase"/>
</dbReference>
<dbReference type="GO" id="GO:0004416">
    <property type="term" value="F:hydroxyacylglutathione hydrolase activity"/>
    <property type="evidence" value="ECO:0007669"/>
    <property type="project" value="UniProtKB-UniRule"/>
</dbReference>
<feature type="binding site" evidence="7">
    <location>
        <position position="133"/>
    </location>
    <ligand>
        <name>Zn(2+)</name>
        <dbReference type="ChEBI" id="CHEBI:29105"/>
        <label>1</label>
    </ligand>
</feature>
<keyword evidence="10" id="KW-1185">Reference proteome</keyword>
<dbReference type="GO" id="GO:0008270">
    <property type="term" value="F:zinc ion binding"/>
    <property type="evidence" value="ECO:0007669"/>
    <property type="project" value="InterPro"/>
</dbReference>
<dbReference type="InterPro" id="IPR001279">
    <property type="entry name" value="Metallo-B-lactamas"/>
</dbReference>
<evidence type="ECO:0000256" key="3">
    <source>
        <dbReference type="ARBA" id="ARBA00006759"/>
    </source>
</evidence>
<keyword evidence="4 7" id="KW-0479">Metal-binding</keyword>
<dbReference type="InterPro" id="IPR032282">
    <property type="entry name" value="HAGH_C"/>
</dbReference>
<dbReference type="Proteomes" id="UP000182350">
    <property type="component" value="Unassembled WGS sequence"/>
</dbReference>
<keyword evidence="6 7" id="KW-0862">Zinc</keyword>
<dbReference type="InterPro" id="IPR017782">
    <property type="entry name" value="Hydroxyacylglutathione_Hdrlase"/>
</dbReference>
<feature type="binding site" evidence="7">
    <location>
        <position position="133"/>
    </location>
    <ligand>
        <name>Zn(2+)</name>
        <dbReference type="ChEBI" id="CHEBI:29105"/>
        <label>2</label>
    </ligand>
</feature>
<evidence type="ECO:0000313" key="9">
    <source>
        <dbReference type="EMBL" id="SFX42515.1"/>
    </source>
</evidence>
<comment type="pathway">
    <text evidence="2 7">Secondary metabolite metabolism; methylglyoxal degradation; (R)-lactate from methylglyoxal: step 2/2.</text>
</comment>
<sequence>MLDVITLPAFNDNYIWLLKSRGDKRCWVVDPGEAEPVQHYLKTHELTLEGILLTHHHADHIGGVAALMKAGVTVVGSVQDVYRLPPLNLQVTQGDRFQLLGHTVQVLEVPGHTLGHIAYFIEDQHPPLLFCGDTLFAGGCGRLFEGTPEQMHASLQALARLPDTTRVYPAHEYTLSNLKFALQVEPDNLQLQQRMTECQQLRDKGQPTLPSTLADEKATNPFLRISQPTVVRCLARRFPDQPATAPAEGFALLRGWKDKA</sequence>
<keyword evidence="5 7" id="KW-0378">Hydrolase</keyword>
<dbReference type="OrthoDB" id="9802248at2"/>
<feature type="binding site" evidence="7">
    <location>
        <position position="60"/>
    </location>
    <ligand>
        <name>Zn(2+)</name>
        <dbReference type="ChEBI" id="CHEBI:29105"/>
        <label>2</label>
    </ligand>
</feature>
<feature type="binding site" evidence="7">
    <location>
        <position position="57"/>
    </location>
    <ligand>
        <name>Zn(2+)</name>
        <dbReference type="ChEBI" id="CHEBI:29105"/>
        <label>1</label>
    </ligand>
</feature>
<dbReference type="EC" id="3.1.2.6" evidence="7"/>
<dbReference type="RefSeq" id="WP_072325850.1">
    <property type="nucleotide sequence ID" value="NZ_FPJW01000005.1"/>
</dbReference>
<feature type="binding site" evidence="7">
    <location>
        <position position="171"/>
    </location>
    <ligand>
        <name>Zn(2+)</name>
        <dbReference type="ChEBI" id="CHEBI:29105"/>
        <label>2</label>
    </ligand>
</feature>
<organism evidence="9 10">
    <name type="scientific">Marinospirillum alkaliphilum DSM 21637</name>
    <dbReference type="NCBI Taxonomy" id="1122209"/>
    <lineage>
        <taxon>Bacteria</taxon>
        <taxon>Pseudomonadati</taxon>
        <taxon>Pseudomonadota</taxon>
        <taxon>Gammaproteobacteria</taxon>
        <taxon>Oceanospirillales</taxon>
        <taxon>Oceanospirillaceae</taxon>
        <taxon>Marinospirillum</taxon>
    </lineage>
</organism>
<dbReference type="NCBIfam" id="TIGR03413">
    <property type="entry name" value="GSH_gloB"/>
    <property type="match status" value="1"/>
</dbReference>
<dbReference type="SUPFAM" id="SSF56281">
    <property type="entry name" value="Metallo-hydrolase/oxidoreductase"/>
    <property type="match status" value="1"/>
</dbReference>
<feature type="binding site" evidence="7">
    <location>
        <position position="55"/>
    </location>
    <ligand>
        <name>Zn(2+)</name>
        <dbReference type="ChEBI" id="CHEBI:29105"/>
        <label>1</label>
    </ligand>
</feature>
<dbReference type="PANTHER" id="PTHR43705:SF1">
    <property type="entry name" value="HYDROXYACYLGLUTATHIONE HYDROLASE GLOB"/>
    <property type="match status" value="1"/>
</dbReference>
<protein>
    <recommendedName>
        <fullName evidence="7">Hydroxyacylglutathione hydrolase</fullName>
        <ecNumber evidence="7">3.1.2.6</ecNumber>
    </recommendedName>
    <alternativeName>
        <fullName evidence="7">Glyoxalase II</fullName>
        <shortName evidence="7">Glx II</shortName>
    </alternativeName>
</protein>
<feature type="binding site" evidence="7">
    <location>
        <position position="112"/>
    </location>
    <ligand>
        <name>Zn(2+)</name>
        <dbReference type="ChEBI" id="CHEBI:29105"/>
        <label>1</label>
    </ligand>
</feature>
<gene>
    <name evidence="7" type="primary">gloB</name>
    <name evidence="9" type="ORF">SAMN02745752_01608</name>
</gene>
<dbReference type="UniPathway" id="UPA00619">
    <property type="reaction ID" value="UER00676"/>
</dbReference>
<dbReference type="GO" id="GO:0008800">
    <property type="term" value="F:beta-lactamase activity"/>
    <property type="evidence" value="ECO:0007669"/>
    <property type="project" value="InterPro"/>
</dbReference>
<dbReference type="EMBL" id="FPJW01000005">
    <property type="protein sequence ID" value="SFX42515.1"/>
    <property type="molecule type" value="Genomic_DNA"/>
</dbReference>
<dbReference type="InterPro" id="IPR036866">
    <property type="entry name" value="RibonucZ/Hydroxyglut_hydro"/>
</dbReference>